<organism evidence="1 2">
    <name type="scientific">Cinnamomum micranthum f. kanehirae</name>
    <dbReference type="NCBI Taxonomy" id="337451"/>
    <lineage>
        <taxon>Eukaryota</taxon>
        <taxon>Viridiplantae</taxon>
        <taxon>Streptophyta</taxon>
        <taxon>Embryophyta</taxon>
        <taxon>Tracheophyta</taxon>
        <taxon>Spermatophyta</taxon>
        <taxon>Magnoliopsida</taxon>
        <taxon>Magnoliidae</taxon>
        <taxon>Laurales</taxon>
        <taxon>Lauraceae</taxon>
        <taxon>Cinnamomum</taxon>
    </lineage>
</organism>
<reference evidence="1 2" key="1">
    <citation type="journal article" date="2019" name="Nat. Plants">
        <title>Stout camphor tree genome fills gaps in understanding of flowering plant genome evolution.</title>
        <authorList>
            <person name="Chaw S.M."/>
            <person name="Liu Y.C."/>
            <person name="Wu Y.W."/>
            <person name="Wang H.Y."/>
            <person name="Lin C.I."/>
            <person name="Wu C.S."/>
            <person name="Ke H.M."/>
            <person name="Chang L.Y."/>
            <person name="Hsu C.Y."/>
            <person name="Yang H.T."/>
            <person name="Sudianto E."/>
            <person name="Hsu M.H."/>
            <person name="Wu K.P."/>
            <person name="Wang L.N."/>
            <person name="Leebens-Mack J.H."/>
            <person name="Tsai I.J."/>
        </authorList>
    </citation>
    <scope>NUCLEOTIDE SEQUENCE [LARGE SCALE GENOMIC DNA]</scope>
    <source>
        <strain evidence="2">cv. Chaw 1501</strain>
        <tissue evidence="1">Young leaves</tissue>
    </source>
</reference>
<dbReference type="PANTHER" id="PTHR31198">
    <property type="entry name" value="COILED-COIL DOMAIN-CONTAINING PROTEIN 84"/>
    <property type="match status" value="1"/>
</dbReference>
<protein>
    <submittedName>
        <fullName evidence="1">TITAN-like protein isoform X1</fullName>
    </submittedName>
</protein>
<dbReference type="Pfam" id="PF14968">
    <property type="entry name" value="CCDC84"/>
    <property type="match status" value="1"/>
</dbReference>
<dbReference type="EMBL" id="QPKB01000001">
    <property type="protein sequence ID" value="RWR74517.1"/>
    <property type="molecule type" value="Genomic_DNA"/>
</dbReference>
<evidence type="ECO:0000313" key="2">
    <source>
        <dbReference type="Proteomes" id="UP000283530"/>
    </source>
</evidence>
<dbReference type="InterPro" id="IPR028015">
    <property type="entry name" value="CCDC84-like"/>
</dbReference>
<name>A0A443N7M0_9MAGN</name>
<evidence type="ECO:0000313" key="1">
    <source>
        <dbReference type="EMBL" id="RWR74517.1"/>
    </source>
</evidence>
<proteinExistence type="predicted"/>
<dbReference type="OrthoDB" id="1892805at2759"/>
<accession>A0A443N7M0</accession>
<dbReference type="Proteomes" id="UP000283530">
    <property type="component" value="Unassembled WGS sequence"/>
</dbReference>
<dbReference type="PANTHER" id="PTHR31198:SF1">
    <property type="entry name" value="CENTROSOMAL AT-AC SPLICING FACTOR"/>
    <property type="match status" value="1"/>
</dbReference>
<dbReference type="AlphaFoldDB" id="A0A443N7M0"/>
<keyword evidence="2" id="KW-1185">Reference proteome</keyword>
<dbReference type="STRING" id="337451.A0A443N7M0"/>
<comment type="caution">
    <text evidence="1">The sequence shown here is derived from an EMBL/GenBank/DDBJ whole genome shotgun (WGS) entry which is preliminary data.</text>
</comment>
<sequence>MEKEKKKKQKQKQKQKRQFEFCKVCKLNHDQGRGHIYFPNHKKSLSSFLSRFLSNLSELRSFLKNPSSLTPHHALQNGLWCVFCDSNISELHSSFACENSIKHLAGAEHLNNVREFLRKYGGGMDRVDSFRVSESDLDKWEKNCKSLKNAASSSSEGSFVHLSRPSKDIHYKLNSVTTDRFEKTSNFSFKSSFSNSVMPLQCNTNESYQVSHPEVTRVANSAAVPYDAVPLSMSTHRNMDVPGMSTIESAAGHHTVCMESQHACFSNSRGSTATSFHNDSWSFTQIGRLPEEPIANVYSGAPPPWLEMGEESGINLGATKDLHMNDVVSHSDQSHKSRKLNPKRVGAAWAEKRRIELEREKRGEIAANNCDDSWLPNFGRVWQAGTRKESRKEFEMEKQRLFNIENTSEASIVIQPYKSKKAVSSTTPKILL</sequence>
<gene>
    <name evidence="1" type="ORF">CKAN_00284800</name>
</gene>